<dbReference type="PANTHER" id="PTHR38774">
    <property type="entry name" value="CYTOPLASMIC PROTEIN-RELATED"/>
    <property type="match status" value="1"/>
</dbReference>
<dbReference type="STRING" id="1317117.ATO7_12758"/>
<dbReference type="EMBL" id="AQQV01000003">
    <property type="protein sequence ID" value="ORE86167.1"/>
    <property type="molecule type" value="Genomic_DNA"/>
</dbReference>
<evidence type="ECO:0000313" key="2">
    <source>
        <dbReference type="Proteomes" id="UP000192342"/>
    </source>
</evidence>
<keyword evidence="2" id="KW-1185">Reference proteome</keyword>
<evidence type="ECO:0008006" key="3">
    <source>
        <dbReference type="Google" id="ProtNLM"/>
    </source>
</evidence>
<evidence type="ECO:0000313" key="1">
    <source>
        <dbReference type="EMBL" id="ORE86167.1"/>
    </source>
</evidence>
<dbReference type="Proteomes" id="UP000192342">
    <property type="component" value="Unassembled WGS sequence"/>
</dbReference>
<comment type="caution">
    <text evidence="1">The sequence shown here is derived from an EMBL/GenBank/DDBJ whole genome shotgun (WGS) entry which is preliminary data.</text>
</comment>
<dbReference type="PANTHER" id="PTHR38774:SF1">
    <property type="entry name" value="CYTOPLASMIC PROTEIN"/>
    <property type="match status" value="1"/>
</dbReference>
<organism evidence="1 2">
    <name type="scientific">Oceanococcus atlanticus</name>
    <dbReference type="NCBI Taxonomy" id="1317117"/>
    <lineage>
        <taxon>Bacteria</taxon>
        <taxon>Pseudomonadati</taxon>
        <taxon>Pseudomonadota</taxon>
        <taxon>Gammaproteobacteria</taxon>
        <taxon>Chromatiales</taxon>
        <taxon>Oceanococcaceae</taxon>
        <taxon>Oceanococcus</taxon>
    </lineage>
</organism>
<dbReference type="RefSeq" id="WP_206044922.1">
    <property type="nucleotide sequence ID" value="NZ_AQQV01000003.1"/>
</dbReference>
<gene>
    <name evidence="1" type="ORF">ATO7_12758</name>
</gene>
<protein>
    <recommendedName>
        <fullName evidence="3">DUF1249 domain-containing protein</fullName>
    </recommendedName>
</protein>
<reference evidence="1 2" key="1">
    <citation type="submission" date="2013-04" db="EMBL/GenBank/DDBJ databases">
        <title>Oceanococcus atlanticus 22II-S10r2 Genome Sequencing.</title>
        <authorList>
            <person name="Lai Q."/>
            <person name="Li G."/>
            <person name="Shao Z."/>
        </authorList>
    </citation>
    <scope>NUCLEOTIDE SEQUENCE [LARGE SCALE GENOMIC DNA]</scope>
    <source>
        <strain evidence="1 2">22II-S10r2</strain>
    </source>
</reference>
<dbReference type="Pfam" id="PF06853">
    <property type="entry name" value="DUF1249"/>
    <property type="match status" value="1"/>
</dbReference>
<sequence length="141" mass="16514">MTILDLPNWEHLGRPRSFAGLMNLWESNFQRMQRLLPDLNLKVDQARSISQSDSPLYLDILERNPYTLTLMLTYRLADQTETPRLRVRIYRDAGVAQAMDAEPAEFGENLDRQWERNLLLNKWLDYCLEHGHGFALADHVS</sequence>
<dbReference type="AlphaFoldDB" id="A0A1Y1SBZ7"/>
<proteinExistence type="predicted"/>
<dbReference type="InterPro" id="IPR009659">
    <property type="entry name" value="DUF1249"/>
</dbReference>
<accession>A0A1Y1SBZ7</accession>
<name>A0A1Y1SBZ7_9GAMM</name>